<dbReference type="InterPro" id="IPR043502">
    <property type="entry name" value="DNA/RNA_pol_sf"/>
</dbReference>
<protein>
    <submittedName>
        <fullName evidence="1">Uncharacterized protein</fullName>
    </submittedName>
</protein>
<name>A0A2W1BMW8_HELAM</name>
<dbReference type="GO" id="GO:0071897">
    <property type="term" value="P:DNA biosynthetic process"/>
    <property type="evidence" value="ECO:0007669"/>
    <property type="project" value="UniProtKB-ARBA"/>
</dbReference>
<dbReference type="Proteomes" id="UP000249218">
    <property type="component" value="Unassembled WGS sequence"/>
</dbReference>
<organism evidence="1 2">
    <name type="scientific">Helicoverpa armigera</name>
    <name type="common">Cotton bollworm</name>
    <name type="synonym">Heliothis armigera</name>
    <dbReference type="NCBI Taxonomy" id="29058"/>
    <lineage>
        <taxon>Eukaryota</taxon>
        <taxon>Metazoa</taxon>
        <taxon>Ecdysozoa</taxon>
        <taxon>Arthropoda</taxon>
        <taxon>Hexapoda</taxon>
        <taxon>Insecta</taxon>
        <taxon>Pterygota</taxon>
        <taxon>Neoptera</taxon>
        <taxon>Endopterygota</taxon>
        <taxon>Lepidoptera</taxon>
        <taxon>Glossata</taxon>
        <taxon>Ditrysia</taxon>
        <taxon>Noctuoidea</taxon>
        <taxon>Noctuidae</taxon>
        <taxon>Heliothinae</taxon>
        <taxon>Helicoverpa</taxon>
    </lineage>
</organism>
<proteinExistence type="predicted"/>
<sequence>MIQVVQSPTHFVGESSTLIDIVCTDIKVRDVVVSRISDLGNHSFITCEAVIKKEKVKPRIVAYRPLKDVLVDQFNSDLISIPWSEISEPKDVNRIVTQFGNVTIQLFDLHAPIRTKRFKDLPTPWITDNIKLMFKLRDAARVNTSIQTNTFPDAWKCAAVRPLPKISDPNSFKDLRPISILPCLSKVLERVVYNQTLNYLEDNNILPDLQSGFRKGRGTATALADVVAKWWDGRHHVAKGCAENQRCGTNFMWLRSQHMLSTFFFLRTHQNICFI</sequence>
<gene>
    <name evidence="1" type="primary">HaOG204833</name>
    <name evidence="1" type="ORF">B5X24_HaOG204833</name>
</gene>
<accession>A0A2W1BMW8</accession>
<reference evidence="1 2" key="1">
    <citation type="journal article" date="2017" name="BMC Biol.">
        <title>Genomic innovations, transcriptional plasticity and gene loss underlying the evolution and divergence of two highly polyphagous and invasive Helicoverpa pest species.</title>
        <authorList>
            <person name="Pearce S.L."/>
            <person name="Clarke D.F."/>
            <person name="East P.D."/>
            <person name="Elfekih S."/>
            <person name="Gordon K.H."/>
            <person name="Jermiin L.S."/>
            <person name="McGaughran A."/>
            <person name="Oakeshott J.G."/>
            <person name="Papanikolaou A."/>
            <person name="Perera O.P."/>
            <person name="Rane R.V."/>
            <person name="Richards S."/>
            <person name="Tay W.T."/>
            <person name="Walsh T.K."/>
            <person name="Anderson A."/>
            <person name="Anderson C.J."/>
            <person name="Asgari S."/>
            <person name="Board P.G."/>
            <person name="Bretschneider A."/>
            <person name="Campbell P.M."/>
            <person name="Chertemps T."/>
            <person name="Christeller J.T."/>
            <person name="Coppin C.W."/>
            <person name="Downes S.J."/>
            <person name="Duan G."/>
            <person name="Farnsworth C.A."/>
            <person name="Good R.T."/>
            <person name="Han L.B."/>
            <person name="Han Y.C."/>
            <person name="Hatje K."/>
            <person name="Horne I."/>
            <person name="Huang Y.P."/>
            <person name="Hughes D.S."/>
            <person name="Jacquin-Joly E."/>
            <person name="James W."/>
            <person name="Jhangiani S."/>
            <person name="Kollmar M."/>
            <person name="Kuwar S.S."/>
            <person name="Li S."/>
            <person name="Liu N.Y."/>
            <person name="Maibeche M.T."/>
            <person name="Miller J.R."/>
            <person name="Montagne N."/>
            <person name="Perry T."/>
            <person name="Qu J."/>
            <person name="Song S.V."/>
            <person name="Sutton G.G."/>
            <person name="Vogel H."/>
            <person name="Walenz B.P."/>
            <person name="Xu W."/>
            <person name="Zhang H.J."/>
            <person name="Zou Z."/>
            <person name="Batterham P."/>
            <person name="Edwards O.R."/>
            <person name="Feyereisen R."/>
            <person name="Gibbs R.A."/>
            <person name="Heckel D.G."/>
            <person name="McGrath A."/>
            <person name="Robin C."/>
            <person name="Scherer S.E."/>
            <person name="Worley K.C."/>
            <person name="Wu Y.D."/>
        </authorList>
    </citation>
    <scope>NUCLEOTIDE SEQUENCE [LARGE SCALE GENOMIC DNA]</scope>
    <source>
        <strain evidence="1">Harm_GR_Male_#8</strain>
        <tissue evidence="1">Whole organism</tissue>
    </source>
</reference>
<dbReference type="EMBL" id="KZ149963">
    <property type="protein sequence ID" value="PZC76278.1"/>
    <property type="molecule type" value="Genomic_DNA"/>
</dbReference>
<dbReference type="PANTHER" id="PTHR47510">
    <property type="entry name" value="REVERSE TRANSCRIPTASE DOMAIN-CONTAINING PROTEIN"/>
    <property type="match status" value="1"/>
</dbReference>
<keyword evidence="2" id="KW-1185">Reference proteome</keyword>
<dbReference type="AlphaFoldDB" id="A0A2W1BMW8"/>
<evidence type="ECO:0000313" key="2">
    <source>
        <dbReference type="Proteomes" id="UP000249218"/>
    </source>
</evidence>
<dbReference type="PANTHER" id="PTHR47510:SF3">
    <property type="entry name" value="ENDO_EXONUCLEASE_PHOSPHATASE DOMAIN-CONTAINING PROTEIN"/>
    <property type="match status" value="1"/>
</dbReference>
<dbReference type="SUPFAM" id="SSF56672">
    <property type="entry name" value="DNA/RNA polymerases"/>
    <property type="match status" value="1"/>
</dbReference>
<evidence type="ECO:0000313" key="1">
    <source>
        <dbReference type="EMBL" id="PZC76278.1"/>
    </source>
</evidence>